<dbReference type="InParanoid" id="A0A1E7FE39"/>
<accession>A0A1E7FE39</accession>
<dbReference type="EMBL" id="KV784358">
    <property type="protein sequence ID" value="OEU16417.1"/>
    <property type="molecule type" value="Genomic_DNA"/>
</dbReference>
<feature type="region of interest" description="Disordered" evidence="1">
    <location>
        <begin position="1"/>
        <end position="86"/>
    </location>
</feature>
<dbReference type="Proteomes" id="UP000095751">
    <property type="component" value="Unassembled WGS sequence"/>
</dbReference>
<dbReference type="Gene3D" id="3.30.70.2850">
    <property type="match status" value="1"/>
</dbReference>
<feature type="region of interest" description="Disordered" evidence="1">
    <location>
        <begin position="207"/>
        <end position="297"/>
    </location>
</feature>
<evidence type="ECO:0000313" key="3">
    <source>
        <dbReference type="Proteomes" id="UP000095751"/>
    </source>
</evidence>
<evidence type="ECO:0000256" key="1">
    <source>
        <dbReference type="SAM" id="MobiDB-lite"/>
    </source>
</evidence>
<feature type="compositionally biased region" description="Basic and acidic residues" evidence="1">
    <location>
        <begin position="277"/>
        <end position="286"/>
    </location>
</feature>
<protein>
    <submittedName>
        <fullName evidence="2">Uncharacterized protein</fullName>
    </submittedName>
</protein>
<evidence type="ECO:0000313" key="2">
    <source>
        <dbReference type="EMBL" id="OEU16417.1"/>
    </source>
</evidence>
<dbReference type="AlphaFoldDB" id="A0A1E7FE39"/>
<feature type="compositionally biased region" description="Basic and acidic residues" evidence="1">
    <location>
        <begin position="48"/>
        <end position="58"/>
    </location>
</feature>
<dbReference type="OrthoDB" id="49285at2759"/>
<proteinExistence type="predicted"/>
<dbReference type="PANTHER" id="PTHR35711">
    <property type="entry name" value="EXPRESSED PROTEIN"/>
    <property type="match status" value="1"/>
</dbReference>
<feature type="compositionally biased region" description="Low complexity" evidence="1">
    <location>
        <begin position="287"/>
        <end position="296"/>
    </location>
</feature>
<organism evidence="2 3">
    <name type="scientific">Fragilariopsis cylindrus CCMP1102</name>
    <dbReference type="NCBI Taxonomy" id="635003"/>
    <lineage>
        <taxon>Eukaryota</taxon>
        <taxon>Sar</taxon>
        <taxon>Stramenopiles</taxon>
        <taxon>Ochrophyta</taxon>
        <taxon>Bacillariophyta</taxon>
        <taxon>Bacillariophyceae</taxon>
        <taxon>Bacillariophycidae</taxon>
        <taxon>Bacillariales</taxon>
        <taxon>Bacillariaceae</taxon>
        <taxon>Fragilariopsis</taxon>
    </lineage>
</organism>
<reference evidence="2 3" key="1">
    <citation type="submission" date="2016-09" db="EMBL/GenBank/DDBJ databases">
        <title>Extensive genetic diversity and differential bi-allelic expression allows diatom success in the polar Southern Ocean.</title>
        <authorList>
            <consortium name="DOE Joint Genome Institute"/>
            <person name="Mock T."/>
            <person name="Otillar R.P."/>
            <person name="Strauss J."/>
            <person name="Dupont C."/>
            <person name="Frickenhaus S."/>
            <person name="Maumus F."/>
            <person name="Mcmullan M."/>
            <person name="Sanges R."/>
            <person name="Schmutz J."/>
            <person name="Toseland A."/>
            <person name="Valas R."/>
            <person name="Veluchamy A."/>
            <person name="Ward B.J."/>
            <person name="Allen A."/>
            <person name="Barry K."/>
            <person name="Falciatore A."/>
            <person name="Ferrante M."/>
            <person name="Fortunato A.E."/>
            <person name="Gloeckner G."/>
            <person name="Gruber A."/>
            <person name="Hipkin R."/>
            <person name="Janech M."/>
            <person name="Kroth P."/>
            <person name="Leese F."/>
            <person name="Lindquist E."/>
            <person name="Lyon B.R."/>
            <person name="Martin J."/>
            <person name="Mayer C."/>
            <person name="Parker M."/>
            <person name="Quesneville H."/>
            <person name="Raymond J."/>
            <person name="Uhlig C."/>
            <person name="Valentin K.U."/>
            <person name="Worden A.Z."/>
            <person name="Armbrust E.V."/>
            <person name="Bowler C."/>
            <person name="Green B."/>
            <person name="Moulton V."/>
            <person name="Van Oosterhout C."/>
            <person name="Grigoriev I."/>
        </authorList>
    </citation>
    <scope>NUCLEOTIDE SEQUENCE [LARGE SCALE GENOMIC DNA]</scope>
    <source>
        <strain evidence="2 3">CCMP1102</strain>
    </source>
</reference>
<dbReference type="KEGG" id="fcy:FRACYDRAFT_239011"/>
<feature type="compositionally biased region" description="Gly residues" evidence="1">
    <location>
        <begin position="123"/>
        <end position="133"/>
    </location>
</feature>
<gene>
    <name evidence="2" type="ORF">FRACYDRAFT_239011</name>
</gene>
<feature type="compositionally biased region" description="Acidic residues" evidence="1">
    <location>
        <begin position="264"/>
        <end position="276"/>
    </location>
</feature>
<keyword evidence="3" id="KW-1185">Reference proteome</keyword>
<dbReference type="PANTHER" id="PTHR35711:SF1">
    <property type="entry name" value="ECTODERMAL, ISOFORM F"/>
    <property type="match status" value="1"/>
</dbReference>
<feature type="compositionally biased region" description="Low complexity" evidence="1">
    <location>
        <begin position="254"/>
        <end position="263"/>
    </location>
</feature>
<feature type="compositionally biased region" description="Acidic residues" evidence="1">
    <location>
        <begin position="240"/>
        <end position="253"/>
    </location>
</feature>
<name>A0A1E7FE39_9STRA</name>
<feature type="compositionally biased region" description="Low complexity" evidence="1">
    <location>
        <begin position="65"/>
        <end position="79"/>
    </location>
</feature>
<feature type="region of interest" description="Disordered" evidence="1">
    <location>
        <begin position="637"/>
        <end position="656"/>
    </location>
</feature>
<sequence>MEAYRNSSRTTYLHSRQSYDAETVDTNHTNLDDDADDDVDSTNYTYLDRNRNPRDSQSRSKKHTSTSSSPSDNDNNNPSGELLTSCTGTINTRSTRIYDNITCPPSLVEQIRQSQQSQNGPTEGPGGTAGTAGGCASSDSISSINVVLPETTTNCIANNFDIVKHSENIQNYKSIAYNFANPCSTIINDFLPGAEGLGRKAEYVMHKEQQQHNDHHRQHQQQHQQQQPMTPSTVGSSYSDENENDDDDDDDESQNNSNNNNSDSNEEEEEPNIESNDENRPTRSETTKTTTTTPITYDDHGNSHMCKFYVDLSTHSSQEFMLVKTFLEKWDNDDDDDYMRIIWNNVHVILPWFVEFQAMPLLSAIDIFLFHNALGGWNNDGDGDVDSDGNNNSIISLSNLLLLTQIAYICGLETTKLNARKLLRRRLLEPRKQNIEVDDSRGEGGEEEEGVGVGENIELEWTLDDLQTLAQMLQSFDDLRVYLWEYAIIVYLPHDLDISDSVELVSNVLFPYLLREGMMQMMIVEGIESSFPTSESSFVNNNKTQSTIGSLSFSNAELSTTCSSDTTIPTNPSLSFPKRKISTEEIHHHLLNTIEQLEKFQIEKNMRTIASRSSRNDHCPAALVVVDDEESLLIRKETNTGSKNRRQKRYNDRATSTIGSSAENLTFSC</sequence>
<feature type="compositionally biased region" description="Polar residues" evidence="1">
    <location>
        <begin position="1"/>
        <end position="20"/>
    </location>
</feature>
<feature type="region of interest" description="Disordered" evidence="1">
    <location>
        <begin position="109"/>
        <end position="135"/>
    </location>
</feature>